<dbReference type="Proteomes" id="UP000606499">
    <property type="component" value="Unassembled WGS sequence"/>
</dbReference>
<organism evidence="2 3">
    <name type="scientific">Agathobaculum faecis</name>
    <dbReference type="NCBI Taxonomy" id="2763013"/>
    <lineage>
        <taxon>Bacteria</taxon>
        <taxon>Bacillati</taxon>
        <taxon>Bacillota</taxon>
        <taxon>Clostridia</taxon>
        <taxon>Eubacteriales</taxon>
        <taxon>Butyricicoccaceae</taxon>
        <taxon>Agathobaculum</taxon>
    </lineage>
</organism>
<evidence type="ECO:0000313" key="3">
    <source>
        <dbReference type="Proteomes" id="UP000606499"/>
    </source>
</evidence>
<keyword evidence="3" id="KW-1185">Reference proteome</keyword>
<name>A0A923RV05_9FIRM</name>
<sequence>MMQGFYMLALQRARRQRRIALAACILALACAFFAARAYFAPSAVAANAPLEPYVAYDAGGTLAVSRGGETVLYTEIDTRSLPQADREALGAGVVLPDAEALAKLLEDYSS</sequence>
<proteinExistence type="predicted"/>
<feature type="signal peptide" evidence="1">
    <location>
        <begin position="1"/>
        <end position="45"/>
    </location>
</feature>
<dbReference type="RefSeq" id="WP_147573812.1">
    <property type="nucleotide sequence ID" value="NZ_JACOPL010000002.1"/>
</dbReference>
<evidence type="ECO:0000256" key="1">
    <source>
        <dbReference type="SAM" id="SignalP"/>
    </source>
</evidence>
<keyword evidence="1" id="KW-0732">Signal</keyword>
<reference evidence="2" key="1">
    <citation type="submission" date="2020-08" db="EMBL/GenBank/DDBJ databases">
        <title>Genome public.</title>
        <authorList>
            <person name="Liu C."/>
            <person name="Sun Q."/>
        </authorList>
    </citation>
    <scope>NUCLEOTIDE SEQUENCE</scope>
    <source>
        <strain evidence="2">NSJ-28</strain>
    </source>
</reference>
<dbReference type="EMBL" id="JACOPL010000002">
    <property type="protein sequence ID" value="MBC5724497.1"/>
    <property type="molecule type" value="Genomic_DNA"/>
</dbReference>
<evidence type="ECO:0000313" key="2">
    <source>
        <dbReference type="EMBL" id="MBC5724497.1"/>
    </source>
</evidence>
<gene>
    <name evidence="2" type="ORF">H8S45_03295</name>
</gene>
<comment type="caution">
    <text evidence="2">The sequence shown here is derived from an EMBL/GenBank/DDBJ whole genome shotgun (WGS) entry which is preliminary data.</text>
</comment>
<accession>A0A923RV05</accession>
<protein>
    <recommendedName>
        <fullName evidence="4">Bypass of forespore C C-terminal domain-containing protein</fullName>
    </recommendedName>
</protein>
<evidence type="ECO:0008006" key="4">
    <source>
        <dbReference type="Google" id="ProtNLM"/>
    </source>
</evidence>
<feature type="chain" id="PRO_5037502643" description="Bypass of forespore C C-terminal domain-containing protein" evidence="1">
    <location>
        <begin position="46"/>
        <end position="110"/>
    </location>
</feature>
<dbReference type="AlphaFoldDB" id="A0A923RV05"/>